<keyword evidence="1" id="KW-0812">Transmembrane</keyword>
<dbReference type="EMBL" id="JBFDAA010000008">
    <property type="protein sequence ID" value="KAL1130382.1"/>
    <property type="molecule type" value="Genomic_DNA"/>
</dbReference>
<protein>
    <submittedName>
        <fullName evidence="2">Uncharacterized protein</fullName>
    </submittedName>
</protein>
<evidence type="ECO:0000256" key="1">
    <source>
        <dbReference type="SAM" id="Phobius"/>
    </source>
</evidence>
<name>A0ABD0YGJ4_9HEMI</name>
<gene>
    <name evidence="2" type="ORF">AAG570_013320</name>
</gene>
<keyword evidence="1" id="KW-1133">Transmembrane helix</keyword>
<keyword evidence="1" id="KW-0472">Membrane</keyword>
<keyword evidence="3" id="KW-1185">Reference proteome</keyword>
<proteinExistence type="predicted"/>
<dbReference type="Proteomes" id="UP001558652">
    <property type="component" value="Unassembled WGS sequence"/>
</dbReference>
<feature type="transmembrane region" description="Helical" evidence="1">
    <location>
        <begin position="6"/>
        <end position="29"/>
    </location>
</feature>
<evidence type="ECO:0000313" key="2">
    <source>
        <dbReference type="EMBL" id="KAL1130382.1"/>
    </source>
</evidence>
<comment type="caution">
    <text evidence="2">The sequence shown here is derived from an EMBL/GenBank/DDBJ whole genome shotgun (WGS) entry which is preliminary data.</text>
</comment>
<sequence>MPNYGTIVSATVTLTVFAGFASGFLYLIVAGIRWARLKHVGFGGQSFRSAESAGVDRVVSNGGQQWNLLTAFLQTTTHFCSYLTTLQGSTSITCDWCTLILNFLQTLLIPHQVTGHKIAPTTPKYSTPDHQSTAQFTSRYNTMMIFTESSPQYHLAGCHLLRVSVNYSHRNSKPTQTTDQDVDDAVEKFTSGILSSLQLVERSRPLMALPDGKYRKNGHYSTRRSRGQLIKVGGTGLRNGLRKIGRIPEDWVELNGELMMKFLTAQTFHGRGENLHAFINQGDAVWTTLRDMQMLLERTMQLLNQPVRPRMTRCRLMYLNPEFLQETPHQKIVKLSSPVQHQGSWCAY</sequence>
<organism evidence="2 3">
    <name type="scientific">Ranatra chinensis</name>
    <dbReference type="NCBI Taxonomy" id="642074"/>
    <lineage>
        <taxon>Eukaryota</taxon>
        <taxon>Metazoa</taxon>
        <taxon>Ecdysozoa</taxon>
        <taxon>Arthropoda</taxon>
        <taxon>Hexapoda</taxon>
        <taxon>Insecta</taxon>
        <taxon>Pterygota</taxon>
        <taxon>Neoptera</taxon>
        <taxon>Paraneoptera</taxon>
        <taxon>Hemiptera</taxon>
        <taxon>Heteroptera</taxon>
        <taxon>Panheteroptera</taxon>
        <taxon>Nepomorpha</taxon>
        <taxon>Nepidae</taxon>
        <taxon>Ranatrinae</taxon>
        <taxon>Ranatra</taxon>
    </lineage>
</organism>
<evidence type="ECO:0000313" key="3">
    <source>
        <dbReference type="Proteomes" id="UP001558652"/>
    </source>
</evidence>
<dbReference type="AlphaFoldDB" id="A0ABD0YGJ4"/>
<reference evidence="2 3" key="1">
    <citation type="submission" date="2024-07" db="EMBL/GenBank/DDBJ databases">
        <title>Chromosome-level genome assembly of the water stick insect Ranatra chinensis (Heteroptera: Nepidae).</title>
        <authorList>
            <person name="Liu X."/>
        </authorList>
    </citation>
    <scope>NUCLEOTIDE SEQUENCE [LARGE SCALE GENOMIC DNA]</scope>
    <source>
        <strain evidence="2">Cailab_2021Rc</strain>
        <tissue evidence="2">Muscle</tissue>
    </source>
</reference>
<accession>A0ABD0YGJ4</accession>